<sequence length="168" mass="19032">MDSCSSSMEVGSLRKPQCRDKRDRRLECTASTLSILCRSWLRWRLHVAERETKGGLRFRHTASASTCLYIHESRNNVLSAKCQAIACAHSVAHKQADLGVWAAKSSVNNNTLSSIFKPDRGSIRTHTSQGLRQSRNRLALGSANPICLRLQKIRRMWLLSAQSSRRRR</sequence>
<keyword evidence="2" id="KW-1185">Reference proteome</keyword>
<evidence type="ECO:0000313" key="2">
    <source>
        <dbReference type="Proteomes" id="UP000799436"/>
    </source>
</evidence>
<dbReference type="Proteomes" id="UP000799436">
    <property type="component" value="Unassembled WGS sequence"/>
</dbReference>
<protein>
    <submittedName>
        <fullName evidence="1">Uncharacterized protein</fullName>
    </submittedName>
</protein>
<evidence type="ECO:0000313" key="1">
    <source>
        <dbReference type="EMBL" id="KAF2770327.1"/>
    </source>
</evidence>
<name>A0A6G1LBR8_9PEZI</name>
<organism evidence="1 2">
    <name type="scientific">Teratosphaeria nubilosa</name>
    <dbReference type="NCBI Taxonomy" id="161662"/>
    <lineage>
        <taxon>Eukaryota</taxon>
        <taxon>Fungi</taxon>
        <taxon>Dikarya</taxon>
        <taxon>Ascomycota</taxon>
        <taxon>Pezizomycotina</taxon>
        <taxon>Dothideomycetes</taxon>
        <taxon>Dothideomycetidae</taxon>
        <taxon>Mycosphaerellales</taxon>
        <taxon>Teratosphaeriaceae</taxon>
        <taxon>Teratosphaeria</taxon>
    </lineage>
</organism>
<dbReference type="EMBL" id="ML995826">
    <property type="protein sequence ID" value="KAF2770327.1"/>
    <property type="molecule type" value="Genomic_DNA"/>
</dbReference>
<proteinExistence type="predicted"/>
<accession>A0A6G1LBR8</accession>
<gene>
    <name evidence="1" type="ORF">EJ03DRAFT_65902</name>
</gene>
<reference evidence="1" key="1">
    <citation type="journal article" date="2020" name="Stud. Mycol.">
        <title>101 Dothideomycetes genomes: a test case for predicting lifestyles and emergence of pathogens.</title>
        <authorList>
            <person name="Haridas S."/>
            <person name="Albert R."/>
            <person name="Binder M."/>
            <person name="Bloem J."/>
            <person name="Labutti K."/>
            <person name="Salamov A."/>
            <person name="Andreopoulos B."/>
            <person name="Baker S."/>
            <person name="Barry K."/>
            <person name="Bills G."/>
            <person name="Bluhm B."/>
            <person name="Cannon C."/>
            <person name="Castanera R."/>
            <person name="Culley D."/>
            <person name="Daum C."/>
            <person name="Ezra D."/>
            <person name="Gonzalez J."/>
            <person name="Henrissat B."/>
            <person name="Kuo A."/>
            <person name="Liang C."/>
            <person name="Lipzen A."/>
            <person name="Lutzoni F."/>
            <person name="Magnuson J."/>
            <person name="Mondo S."/>
            <person name="Nolan M."/>
            <person name="Ohm R."/>
            <person name="Pangilinan J."/>
            <person name="Park H.-J."/>
            <person name="Ramirez L."/>
            <person name="Alfaro M."/>
            <person name="Sun H."/>
            <person name="Tritt A."/>
            <person name="Yoshinaga Y."/>
            <person name="Zwiers L.-H."/>
            <person name="Turgeon B."/>
            <person name="Goodwin S."/>
            <person name="Spatafora J."/>
            <person name="Crous P."/>
            <person name="Grigoriev I."/>
        </authorList>
    </citation>
    <scope>NUCLEOTIDE SEQUENCE</scope>
    <source>
        <strain evidence="1">CBS 116005</strain>
    </source>
</reference>
<dbReference type="AlphaFoldDB" id="A0A6G1LBR8"/>